<dbReference type="GO" id="GO:0000993">
    <property type="term" value="F:RNA polymerase II complex binding"/>
    <property type="evidence" value="ECO:0007669"/>
    <property type="project" value="TreeGrafter"/>
</dbReference>
<feature type="non-terminal residue" evidence="6">
    <location>
        <position position="557"/>
    </location>
</feature>
<dbReference type="CDD" id="cd00201">
    <property type="entry name" value="WW"/>
    <property type="match status" value="1"/>
</dbReference>
<name>A0A6V7H7Y9_9HYME</name>
<dbReference type="OrthoDB" id="10072039at2759"/>
<feature type="compositionally biased region" description="Polar residues" evidence="4">
    <location>
        <begin position="128"/>
        <end position="137"/>
    </location>
</feature>
<evidence type="ECO:0000313" key="6">
    <source>
        <dbReference type="EMBL" id="CAD1475856.1"/>
    </source>
</evidence>
<dbReference type="GO" id="GO:0005634">
    <property type="term" value="C:nucleus"/>
    <property type="evidence" value="ECO:0007669"/>
    <property type="project" value="UniProtKB-SubCell"/>
</dbReference>
<feature type="region of interest" description="Disordered" evidence="4">
    <location>
        <begin position="1"/>
        <end position="22"/>
    </location>
</feature>
<dbReference type="GO" id="GO:1904263">
    <property type="term" value="P:positive regulation of TORC1 signaling"/>
    <property type="evidence" value="ECO:0007669"/>
    <property type="project" value="TreeGrafter"/>
</dbReference>
<evidence type="ECO:0000256" key="1">
    <source>
        <dbReference type="ARBA" id="ARBA00004123"/>
    </source>
</evidence>
<accession>A0A6V7H7Y9</accession>
<feature type="compositionally biased region" description="Basic and acidic residues" evidence="4">
    <location>
        <begin position="222"/>
        <end position="235"/>
    </location>
</feature>
<feature type="domain" description="WW" evidence="5">
    <location>
        <begin position="159"/>
        <end position="186"/>
    </location>
</feature>
<dbReference type="EMBL" id="CAJDYZ010008820">
    <property type="protein sequence ID" value="CAD1475856.1"/>
    <property type="molecule type" value="Genomic_DNA"/>
</dbReference>
<dbReference type="SMART" id="SM00456">
    <property type="entry name" value="WW"/>
    <property type="match status" value="1"/>
</dbReference>
<dbReference type="Gene3D" id="2.20.70.10">
    <property type="match status" value="1"/>
</dbReference>
<evidence type="ECO:0000259" key="5">
    <source>
        <dbReference type="PROSITE" id="PS50020"/>
    </source>
</evidence>
<dbReference type="PANTHER" id="PTHR15911">
    <property type="entry name" value="WW DOMAIN-CONTAINING ADAPTER PROTEIN WITH COILED-COIL"/>
    <property type="match status" value="1"/>
</dbReference>
<feature type="compositionally biased region" description="Basic and acidic residues" evidence="4">
    <location>
        <begin position="247"/>
        <end position="286"/>
    </location>
</feature>
<keyword evidence="2" id="KW-0156">Chromatin regulator</keyword>
<feature type="region of interest" description="Disordered" evidence="4">
    <location>
        <begin position="119"/>
        <end position="164"/>
    </location>
</feature>
<evidence type="ECO:0000256" key="4">
    <source>
        <dbReference type="SAM" id="MobiDB-lite"/>
    </source>
</evidence>
<reference evidence="6" key="1">
    <citation type="submission" date="2020-07" db="EMBL/GenBank/DDBJ databases">
        <authorList>
            <person name="Nazaruddin N."/>
        </authorList>
    </citation>
    <scope>NUCLEOTIDE SEQUENCE</scope>
</reference>
<dbReference type="GO" id="GO:0010506">
    <property type="term" value="P:regulation of autophagy"/>
    <property type="evidence" value="ECO:0007669"/>
    <property type="project" value="TreeGrafter"/>
</dbReference>
<dbReference type="SUPFAM" id="SSF51045">
    <property type="entry name" value="WW domain"/>
    <property type="match status" value="1"/>
</dbReference>
<feature type="compositionally biased region" description="Polar residues" evidence="4">
    <location>
        <begin position="293"/>
        <end position="306"/>
    </location>
</feature>
<keyword evidence="7" id="KW-1185">Reference proteome</keyword>
<dbReference type="GO" id="GO:0003682">
    <property type="term" value="F:chromatin binding"/>
    <property type="evidence" value="ECO:0007669"/>
    <property type="project" value="TreeGrafter"/>
</dbReference>
<comment type="subcellular location">
    <subcellularLocation>
        <location evidence="1">Nucleus</location>
    </subcellularLocation>
</comment>
<feature type="region of interest" description="Disordered" evidence="4">
    <location>
        <begin position="189"/>
        <end position="357"/>
    </location>
</feature>
<proteinExistence type="predicted"/>
<dbReference type="InterPro" id="IPR036020">
    <property type="entry name" value="WW_dom_sf"/>
</dbReference>
<sequence length="557" mass="61691">MTLTNRKGNIRGREFPTDTGIDGNACEETTKDQRWVGYRHQIPNPDTTNLYSPHLSSPKTQSTAVLRVATLHQQHHQIVDTKDVCVILQMAILIVQQGPWVWAWEQIETVLAATHPSPYTRRREKTETTSYPPLGTSTRDKRGDERGGAMERSARFGDWSEHMSSSGKKYYYNCKTEVSQWEKPREWISRTENRQRQSNDYSSRSSHDKHSNSRSNSSSSVRDGKSSRQPDKREYWSSCSGSGGGSSREDVSVREREREKERERERERERDRESSREEVGVERQAQDMDISPGDSTPTSEPLTSCTHDPLPQGPVLLATALPRLTSHPPSTPQTPGKLNSPTQQGNSNAPGPPVSLANLPRLLSQITGNKEQPDITPQKALQTLQTAAILLSRQQSASGDRNNSGNDVMVPLKVDTSGNVTSEGPPTPTHSETQDCIDARKCIPGGTNSGVQGLSSLQNLSTLGSLGNLNNTGLQALSRVQPPLTPSLTPSLANHYREDLTQHVRAFPADILEKQAQKLSEEAHTMGSLQCTRVSAELKTARSIVRLTEIQATLQEQ</sequence>
<protein>
    <recommendedName>
        <fullName evidence="5">WW domain-containing protein</fullName>
    </recommendedName>
</protein>
<dbReference type="InterPro" id="IPR038867">
    <property type="entry name" value="WAC"/>
</dbReference>
<dbReference type="GO" id="GO:0006325">
    <property type="term" value="P:chromatin organization"/>
    <property type="evidence" value="ECO:0007669"/>
    <property type="project" value="UniProtKB-KW"/>
</dbReference>
<dbReference type="PROSITE" id="PS50020">
    <property type="entry name" value="WW_DOMAIN_2"/>
    <property type="match status" value="1"/>
</dbReference>
<organism evidence="6 7">
    <name type="scientific">Heterotrigona itama</name>
    <dbReference type="NCBI Taxonomy" id="395501"/>
    <lineage>
        <taxon>Eukaryota</taxon>
        <taxon>Metazoa</taxon>
        <taxon>Ecdysozoa</taxon>
        <taxon>Arthropoda</taxon>
        <taxon>Hexapoda</taxon>
        <taxon>Insecta</taxon>
        <taxon>Pterygota</taxon>
        <taxon>Neoptera</taxon>
        <taxon>Endopterygota</taxon>
        <taxon>Hymenoptera</taxon>
        <taxon>Apocrita</taxon>
        <taxon>Aculeata</taxon>
        <taxon>Apoidea</taxon>
        <taxon>Anthophila</taxon>
        <taxon>Apidae</taxon>
        <taxon>Heterotrigona</taxon>
    </lineage>
</organism>
<comment type="caution">
    <text evidence="6">The sequence shown here is derived from an EMBL/GenBank/DDBJ whole genome shotgun (WGS) entry which is preliminary data.</text>
</comment>
<dbReference type="Pfam" id="PF00397">
    <property type="entry name" value="WW"/>
    <property type="match status" value="1"/>
</dbReference>
<dbReference type="InterPro" id="IPR001202">
    <property type="entry name" value="WW_dom"/>
</dbReference>
<dbReference type="Proteomes" id="UP000752696">
    <property type="component" value="Unassembled WGS sequence"/>
</dbReference>
<keyword evidence="3" id="KW-0539">Nucleus</keyword>
<feature type="compositionally biased region" description="Polar residues" evidence="4">
    <location>
        <begin position="333"/>
        <end position="349"/>
    </location>
</feature>
<dbReference type="PANTHER" id="PTHR15911:SF6">
    <property type="entry name" value="WW DOMAIN-CONTAINING ADAPTER PROTEIN WITH COILED-COIL"/>
    <property type="match status" value="1"/>
</dbReference>
<evidence type="ECO:0000256" key="3">
    <source>
        <dbReference type="ARBA" id="ARBA00023242"/>
    </source>
</evidence>
<dbReference type="AlphaFoldDB" id="A0A6V7H7Y9"/>
<dbReference type="PROSITE" id="PS01159">
    <property type="entry name" value="WW_DOMAIN_1"/>
    <property type="match status" value="1"/>
</dbReference>
<feature type="compositionally biased region" description="Basic and acidic residues" evidence="4">
    <location>
        <begin position="138"/>
        <end position="161"/>
    </location>
</feature>
<gene>
    <name evidence="6" type="ORF">MHI_LOCUS597992</name>
</gene>
<evidence type="ECO:0000313" key="7">
    <source>
        <dbReference type="Proteomes" id="UP000752696"/>
    </source>
</evidence>
<evidence type="ECO:0000256" key="2">
    <source>
        <dbReference type="ARBA" id="ARBA00022853"/>
    </source>
</evidence>